<dbReference type="InterPro" id="IPR002543">
    <property type="entry name" value="FtsK_dom"/>
</dbReference>
<dbReference type="RefSeq" id="WP_131236508.1">
    <property type="nucleotide sequence ID" value="NZ_SJTH01000006.1"/>
</dbReference>
<dbReference type="GO" id="GO:0005524">
    <property type="term" value="F:ATP binding"/>
    <property type="evidence" value="ECO:0007669"/>
    <property type="project" value="UniProtKB-UniRule"/>
</dbReference>
<keyword evidence="3 4" id="KW-0067">ATP-binding</keyword>
<dbReference type="Gene3D" id="3.40.50.300">
    <property type="entry name" value="P-loop containing nucleotide triphosphate hydrolases"/>
    <property type="match status" value="1"/>
</dbReference>
<dbReference type="SUPFAM" id="SSF52540">
    <property type="entry name" value="P-loop containing nucleoside triphosphate hydrolases"/>
    <property type="match status" value="1"/>
</dbReference>
<gene>
    <name evidence="6" type="ORF">E0Y62_07365</name>
</gene>
<protein>
    <submittedName>
        <fullName evidence="6">DUF87 domain-containing protein</fullName>
    </submittedName>
</protein>
<feature type="domain" description="FtsK" evidence="5">
    <location>
        <begin position="122"/>
        <end position="303"/>
    </location>
</feature>
<keyword evidence="2 4" id="KW-0547">Nucleotide-binding</keyword>
<evidence type="ECO:0000256" key="2">
    <source>
        <dbReference type="ARBA" id="ARBA00022741"/>
    </source>
</evidence>
<evidence type="ECO:0000313" key="6">
    <source>
        <dbReference type="EMBL" id="TCJ05028.1"/>
    </source>
</evidence>
<sequence length="373" mass="42675">MSMWKKLQVRQKMVKTFRIGGLYLGEIESPVFPKIQSVNIKENTTVVFILPNGLDPNILKKKLFVFKQVFGNNIELDGEIKKFILRIYHQTIPTNMTYSYDSFHALLIPHRLGIICGKDKNGQYVTFDLAKQPHILIAGETGSGKSTQLRSILTTLIKTKKPSELHFFLGDCKKSEFHIFKKVEHVQCVYSNARDIKKMLLHIKEELDERSDLTEMFEVSHVDDLPAEHRRPYLIVCIDEFVMLRKDATIMDILTEVVAIGRTLGVYAILSMQRPNAEVLDTTIRANLTVSMGFKLRDAVESKIANTPDAHKIDISGRFVMNSDKLYEIQAPFLSMDKAKKLLNPFMVSKKPVKDVTEQPKVLTEKDVFNDVD</sequence>
<dbReference type="GO" id="GO:0003677">
    <property type="term" value="F:DNA binding"/>
    <property type="evidence" value="ECO:0007669"/>
    <property type="project" value="InterPro"/>
</dbReference>
<dbReference type="Pfam" id="PF01580">
    <property type="entry name" value="FtsK_SpoIIIE"/>
    <property type="match status" value="1"/>
</dbReference>
<dbReference type="GO" id="GO:0016020">
    <property type="term" value="C:membrane"/>
    <property type="evidence" value="ECO:0007669"/>
    <property type="project" value="UniProtKB-SubCell"/>
</dbReference>
<dbReference type="Proteomes" id="UP000293846">
    <property type="component" value="Unassembled WGS sequence"/>
</dbReference>
<dbReference type="PANTHER" id="PTHR22683:SF41">
    <property type="entry name" value="DNA TRANSLOCASE FTSK"/>
    <property type="match status" value="1"/>
</dbReference>
<dbReference type="PROSITE" id="PS50901">
    <property type="entry name" value="FTSK"/>
    <property type="match status" value="1"/>
</dbReference>
<dbReference type="InterPro" id="IPR050206">
    <property type="entry name" value="FtsK/SpoIIIE/SftA"/>
</dbReference>
<dbReference type="AlphaFoldDB" id="A0A4R1AYI4"/>
<dbReference type="InterPro" id="IPR027417">
    <property type="entry name" value="P-loop_NTPase"/>
</dbReference>
<accession>A0A4R1AYI4</accession>
<evidence type="ECO:0000256" key="1">
    <source>
        <dbReference type="ARBA" id="ARBA00004141"/>
    </source>
</evidence>
<organism evidence="6 7">
    <name type="scientific">Cytobacillus praedii</name>
    <dbReference type="NCBI Taxonomy" id="1742358"/>
    <lineage>
        <taxon>Bacteria</taxon>
        <taxon>Bacillati</taxon>
        <taxon>Bacillota</taxon>
        <taxon>Bacilli</taxon>
        <taxon>Bacillales</taxon>
        <taxon>Bacillaceae</taxon>
        <taxon>Cytobacillus</taxon>
    </lineage>
</organism>
<evidence type="ECO:0000259" key="5">
    <source>
        <dbReference type="PROSITE" id="PS50901"/>
    </source>
</evidence>
<feature type="binding site" evidence="4">
    <location>
        <begin position="139"/>
        <end position="146"/>
    </location>
    <ligand>
        <name>ATP</name>
        <dbReference type="ChEBI" id="CHEBI:30616"/>
    </ligand>
</feature>
<evidence type="ECO:0000256" key="4">
    <source>
        <dbReference type="PROSITE-ProRule" id="PRU00289"/>
    </source>
</evidence>
<dbReference type="OrthoDB" id="9807790at2"/>
<comment type="caution">
    <text evidence="6">The sequence shown here is derived from an EMBL/GenBank/DDBJ whole genome shotgun (WGS) entry which is preliminary data.</text>
</comment>
<dbReference type="PANTHER" id="PTHR22683">
    <property type="entry name" value="SPORULATION PROTEIN RELATED"/>
    <property type="match status" value="1"/>
</dbReference>
<dbReference type="EMBL" id="SJTH01000006">
    <property type="protein sequence ID" value="TCJ05028.1"/>
    <property type="molecule type" value="Genomic_DNA"/>
</dbReference>
<proteinExistence type="predicted"/>
<reference evidence="6 7" key="1">
    <citation type="submission" date="2019-03" db="EMBL/GenBank/DDBJ databases">
        <authorList>
            <person name="Jensen L."/>
            <person name="Storgaard J."/>
            <person name="Sulaj E."/>
            <person name="Schramm A."/>
            <person name="Marshall I.P.G."/>
        </authorList>
    </citation>
    <scope>NUCLEOTIDE SEQUENCE [LARGE SCALE GENOMIC DNA]</scope>
    <source>
        <strain evidence="6 7">2017H2G3</strain>
    </source>
</reference>
<evidence type="ECO:0000256" key="3">
    <source>
        <dbReference type="ARBA" id="ARBA00022840"/>
    </source>
</evidence>
<comment type="subcellular location">
    <subcellularLocation>
        <location evidence="1">Membrane</location>
        <topology evidence="1">Multi-pass membrane protein</topology>
    </subcellularLocation>
</comment>
<name>A0A4R1AYI4_9BACI</name>
<keyword evidence="7" id="KW-1185">Reference proteome</keyword>
<evidence type="ECO:0000313" key="7">
    <source>
        <dbReference type="Proteomes" id="UP000293846"/>
    </source>
</evidence>